<accession>A0A6J6SFI9</accession>
<reference evidence="1" key="1">
    <citation type="submission" date="2020-05" db="EMBL/GenBank/DDBJ databases">
        <authorList>
            <person name="Chiriac C."/>
            <person name="Salcher M."/>
            <person name="Ghai R."/>
            <person name="Kavagutti S V."/>
        </authorList>
    </citation>
    <scope>NUCLEOTIDE SEQUENCE</scope>
</reference>
<dbReference type="AlphaFoldDB" id="A0A6J6SFI9"/>
<gene>
    <name evidence="1" type="ORF">UFOPK2579_02699</name>
</gene>
<dbReference type="EMBL" id="CAEZXR010000431">
    <property type="protein sequence ID" value="CAB4733069.1"/>
    <property type="molecule type" value="Genomic_DNA"/>
</dbReference>
<dbReference type="NCBIfam" id="NF040603">
    <property type="entry name" value="choice_anch_P"/>
    <property type="match status" value="2"/>
</dbReference>
<sequence>MPRRLIPATVALALAASGFAVMAPATSAPAEPSTTSAVAKKASTRFAFTATGYGTRVIGGMLPAESGTTAFTSIACTNETGKNNTNHVAEVNVPGLGTVAGVDTEVSTKKVDGAVISESRHDVASVQLLDTPLGSLSLTGLHALSRVTHDDKGYHAYNETSVADIVLTPAGGLPPIAIPIPSLGMPITIPGLATITLGKGIAKERADGALAQANAVFIHVIPTDTKVKIARSSAKIDEGVKSGIFNGSSSPIRAAVVGDLVDVGRAVNSIMPCQGTDGVLKEKSAAGVNLADQIVVGAAYSRQTAQQTKGRAVGYEESGVAEVNIANQLIINAINARATVARSRDGLRRSIKGTTIGAITFNGEPMALPDLDGFEIPGVARIDTNVVKRLPTGISVIAIQVTLLDGTLAVVNIGEARMRVRAANNN</sequence>
<protein>
    <submittedName>
        <fullName evidence="1">Unannotated protein</fullName>
    </submittedName>
</protein>
<proteinExistence type="predicted"/>
<organism evidence="1">
    <name type="scientific">freshwater metagenome</name>
    <dbReference type="NCBI Taxonomy" id="449393"/>
    <lineage>
        <taxon>unclassified sequences</taxon>
        <taxon>metagenomes</taxon>
        <taxon>ecological metagenomes</taxon>
    </lineage>
</organism>
<name>A0A6J6SFI9_9ZZZZ</name>
<evidence type="ECO:0000313" key="1">
    <source>
        <dbReference type="EMBL" id="CAB4733069.1"/>
    </source>
</evidence>